<dbReference type="AlphaFoldDB" id="Q23DE1"/>
<name>Q23DE1_TETTS</name>
<dbReference type="RefSeq" id="XP_001014745.2">
    <property type="nucleotide sequence ID" value="XM_001014745.2"/>
</dbReference>
<dbReference type="InParanoid" id="Q23DE1"/>
<dbReference type="EMBL" id="GG662712">
    <property type="protein sequence ID" value="EAR94664.2"/>
    <property type="molecule type" value="Genomic_DNA"/>
</dbReference>
<dbReference type="GeneID" id="7833427"/>
<gene>
    <name evidence="1" type="ORF">TTHERM_00047500</name>
</gene>
<sequence>MAYPNHISFTQKWKLLDYCQKLYFKIFQQKSLQTLIYNLSFQFHQTGYEKLQIIFSKLIYQIKKYFQNTSSNFFFKLVSNQSSSFFPFILIFNFSNIKNQKQKQNSIICLIIIDQQTTYQKRFHLKNKNILNQINQIQKRKNKLKRTYINQLQIAQNMKNNK</sequence>
<evidence type="ECO:0000313" key="1">
    <source>
        <dbReference type="EMBL" id="EAR94664.2"/>
    </source>
</evidence>
<keyword evidence="2" id="KW-1185">Reference proteome</keyword>
<accession>Q23DE1</accession>
<dbReference type="KEGG" id="tet:TTHERM_00047500"/>
<protein>
    <submittedName>
        <fullName evidence="1">Uncharacterized protein</fullName>
    </submittedName>
</protein>
<organism evidence="1 2">
    <name type="scientific">Tetrahymena thermophila (strain SB210)</name>
    <dbReference type="NCBI Taxonomy" id="312017"/>
    <lineage>
        <taxon>Eukaryota</taxon>
        <taxon>Sar</taxon>
        <taxon>Alveolata</taxon>
        <taxon>Ciliophora</taxon>
        <taxon>Intramacronucleata</taxon>
        <taxon>Oligohymenophorea</taxon>
        <taxon>Hymenostomatida</taxon>
        <taxon>Tetrahymenina</taxon>
        <taxon>Tetrahymenidae</taxon>
        <taxon>Tetrahymena</taxon>
    </lineage>
</organism>
<dbReference type="HOGENOM" id="CLU_2255586_0_0_1"/>
<dbReference type="Proteomes" id="UP000009168">
    <property type="component" value="Unassembled WGS sequence"/>
</dbReference>
<proteinExistence type="predicted"/>
<reference evidence="2" key="1">
    <citation type="journal article" date="2006" name="PLoS Biol.">
        <title>Macronuclear genome sequence of the ciliate Tetrahymena thermophila, a model eukaryote.</title>
        <authorList>
            <person name="Eisen J.A."/>
            <person name="Coyne R.S."/>
            <person name="Wu M."/>
            <person name="Wu D."/>
            <person name="Thiagarajan M."/>
            <person name="Wortman J.R."/>
            <person name="Badger J.H."/>
            <person name="Ren Q."/>
            <person name="Amedeo P."/>
            <person name="Jones K.M."/>
            <person name="Tallon L.J."/>
            <person name="Delcher A.L."/>
            <person name="Salzberg S.L."/>
            <person name="Silva J.C."/>
            <person name="Haas B.J."/>
            <person name="Majoros W.H."/>
            <person name="Farzad M."/>
            <person name="Carlton J.M."/>
            <person name="Smith R.K. Jr."/>
            <person name="Garg J."/>
            <person name="Pearlman R.E."/>
            <person name="Karrer K.M."/>
            <person name="Sun L."/>
            <person name="Manning G."/>
            <person name="Elde N.C."/>
            <person name="Turkewitz A.P."/>
            <person name="Asai D.J."/>
            <person name="Wilkes D.E."/>
            <person name="Wang Y."/>
            <person name="Cai H."/>
            <person name="Collins K."/>
            <person name="Stewart B.A."/>
            <person name="Lee S.R."/>
            <person name="Wilamowska K."/>
            <person name="Weinberg Z."/>
            <person name="Ruzzo W.L."/>
            <person name="Wloga D."/>
            <person name="Gaertig J."/>
            <person name="Frankel J."/>
            <person name="Tsao C.-C."/>
            <person name="Gorovsky M.A."/>
            <person name="Keeling P.J."/>
            <person name="Waller R.F."/>
            <person name="Patron N.J."/>
            <person name="Cherry J.M."/>
            <person name="Stover N.A."/>
            <person name="Krieger C.J."/>
            <person name="del Toro C."/>
            <person name="Ryder H.F."/>
            <person name="Williamson S.C."/>
            <person name="Barbeau R.A."/>
            <person name="Hamilton E.P."/>
            <person name="Orias E."/>
        </authorList>
    </citation>
    <scope>NUCLEOTIDE SEQUENCE [LARGE SCALE GENOMIC DNA]</scope>
    <source>
        <strain evidence="2">SB210</strain>
    </source>
</reference>
<evidence type="ECO:0000313" key="2">
    <source>
        <dbReference type="Proteomes" id="UP000009168"/>
    </source>
</evidence>